<evidence type="ECO:0000256" key="8">
    <source>
        <dbReference type="SAM" id="MobiDB-lite"/>
    </source>
</evidence>
<dbReference type="InterPro" id="IPR011106">
    <property type="entry name" value="MANSC_N"/>
</dbReference>
<dbReference type="Gene3D" id="4.10.410.10">
    <property type="entry name" value="Pancreatic trypsin inhibitor Kunitz domain"/>
    <property type="match status" value="3"/>
</dbReference>
<feature type="domain" description="BPTI/Kunitz inhibitor" evidence="11">
    <location>
        <begin position="144"/>
        <end position="194"/>
    </location>
</feature>
<dbReference type="GO" id="GO:0016020">
    <property type="term" value="C:membrane"/>
    <property type="evidence" value="ECO:0007669"/>
    <property type="project" value="UniProtKB-SubCell"/>
</dbReference>
<dbReference type="PROSITE" id="PS50279">
    <property type="entry name" value="BPTI_KUNITZ_2"/>
    <property type="match status" value="3"/>
</dbReference>
<evidence type="ECO:0000313" key="14">
    <source>
        <dbReference type="Proteomes" id="UP001314229"/>
    </source>
</evidence>
<dbReference type="PROSITE" id="PS50986">
    <property type="entry name" value="MANSC"/>
    <property type="match status" value="1"/>
</dbReference>
<proteinExistence type="predicted"/>
<feature type="transmembrane region" description="Helical" evidence="9">
    <location>
        <begin position="401"/>
        <end position="427"/>
    </location>
</feature>
<dbReference type="SMART" id="SM00131">
    <property type="entry name" value="KU"/>
    <property type="match status" value="3"/>
</dbReference>
<organism evidence="13 14">
    <name type="scientific">Scomber scombrus</name>
    <name type="common">Atlantic mackerel</name>
    <name type="synonym">Scomber vernalis</name>
    <dbReference type="NCBI Taxonomy" id="13677"/>
    <lineage>
        <taxon>Eukaryota</taxon>
        <taxon>Metazoa</taxon>
        <taxon>Chordata</taxon>
        <taxon>Craniata</taxon>
        <taxon>Vertebrata</taxon>
        <taxon>Euteleostomi</taxon>
        <taxon>Actinopterygii</taxon>
        <taxon>Neopterygii</taxon>
        <taxon>Teleostei</taxon>
        <taxon>Neoteleostei</taxon>
        <taxon>Acanthomorphata</taxon>
        <taxon>Pelagiaria</taxon>
        <taxon>Scombriformes</taxon>
        <taxon>Scombridae</taxon>
        <taxon>Scomber</taxon>
    </lineage>
</organism>
<evidence type="ECO:0000256" key="1">
    <source>
        <dbReference type="ARBA" id="ARBA00004370"/>
    </source>
</evidence>
<evidence type="ECO:0000259" key="12">
    <source>
        <dbReference type="PROSITE" id="PS50986"/>
    </source>
</evidence>
<dbReference type="InterPro" id="IPR002223">
    <property type="entry name" value="Kunitz_BPTI"/>
</dbReference>
<dbReference type="PANTHER" id="PTHR47247:SF1">
    <property type="entry name" value="KUNITZ-TYPE PROTEASE INHIBITOR 2"/>
    <property type="match status" value="1"/>
</dbReference>
<dbReference type="PANTHER" id="PTHR47247">
    <property type="entry name" value="KUNITZ-TYPE PROTEASE INHIBITOR 2"/>
    <property type="match status" value="1"/>
</dbReference>
<dbReference type="Pfam" id="PF07502">
    <property type="entry name" value="MANEC"/>
    <property type="match status" value="1"/>
</dbReference>
<dbReference type="InterPro" id="IPR036880">
    <property type="entry name" value="Kunitz_BPTI_sf"/>
</dbReference>
<sequence>MRLCVFVLSVCALLCPGVAQDCSWDRSIEPRQSLDPASLRAGAVQLTGSSDVSDPDSCRASCCAEPACDLALVGFPMDGAPQCTLVSCGKHRDACVLRPDTQFKVYRKKQESETRRDAPQAGESLHIEPLLGETRSNHTNHVRCRLPMRVGLCRASFPKFYYDVTNQSCRRFVYGGCGANGNNFDSQEECEAACSGVTGSVLPDESSPAPPGVPVKSPRMAPAFSSDVAQESAAPAETKPTETQHAEKKEMQADEFAELCGAEPVVGPCRAAFQRWFYSSKTGGCQSFVYGGCQGNKNNYKNQESCMSTCATVNVLPSKKASSDEPAGTESTEHCLAPRDSGPCRAAFPAFYYNTDTGSCLPFLYGGCQGNGNRFATADECMASCSGEGSFEGRGRTRNRWTAAFFLFVTLAAISALLLTTLVVITLRRHGLSRRPSSVSDKEELLQDPDEQSSVESLTVPESPKLEKA</sequence>
<keyword evidence="14" id="KW-1185">Reference proteome</keyword>
<accession>A0AAV1Q638</accession>
<keyword evidence="9" id="KW-0812">Transmembrane</keyword>
<evidence type="ECO:0000256" key="2">
    <source>
        <dbReference type="ARBA" id="ARBA00022690"/>
    </source>
</evidence>
<dbReference type="GO" id="GO:0004867">
    <property type="term" value="F:serine-type endopeptidase inhibitor activity"/>
    <property type="evidence" value="ECO:0007669"/>
    <property type="project" value="UniProtKB-KW"/>
</dbReference>
<keyword evidence="4" id="KW-0722">Serine protease inhibitor</keyword>
<evidence type="ECO:0000256" key="6">
    <source>
        <dbReference type="ARBA" id="ARBA00023157"/>
    </source>
</evidence>
<feature type="compositionally biased region" description="Basic and acidic residues" evidence="8">
    <location>
        <begin position="239"/>
        <end position="249"/>
    </location>
</feature>
<dbReference type="InterPro" id="IPR020901">
    <property type="entry name" value="Prtase_inh_Kunz-CS"/>
</dbReference>
<feature type="domain" description="BPTI/Kunitz inhibitor" evidence="11">
    <location>
        <begin position="260"/>
        <end position="310"/>
    </location>
</feature>
<feature type="domain" description="MANSC" evidence="12">
    <location>
        <begin position="27"/>
        <end position="106"/>
    </location>
</feature>
<dbReference type="SMART" id="SM00765">
    <property type="entry name" value="MANEC"/>
    <property type="match status" value="1"/>
</dbReference>
<dbReference type="Proteomes" id="UP001314229">
    <property type="component" value="Unassembled WGS sequence"/>
</dbReference>
<evidence type="ECO:0000259" key="11">
    <source>
        <dbReference type="PROSITE" id="PS50279"/>
    </source>
</evidence>
<comment type="caution">
    <text evidence="13">The sequence shown here is derived from an EMBL/GenBank/DDBJ whole genome shotgun (WGS) entry which is preliminary data.</text>
</comment>
<evidence type="ECO:0000256" key="9">
    <source>
        <dbReference type="SAM" id="Phobius"/>
    </source>
</evidence>
<evidence type="ECO:0000256" key="5">
    <source>
        <dbReference type="ARBA" id="ARBA00023136"/>
    </source>
</evidence>
<keyword evidence="2" id="KW-0646">Protease inhibitor</keyword>
<comment type="subcellular location">
    <subcellularLocation>
        <location evidence="1">Membrane</location>
    </subcellularLocation>
</comment>
<evidence type="ECO:0000256" key="7">
    <source>
        <dbReference type="ARBA" id="ARBA00023180"/>
    </source>
</evidence>
<feature type="chain" id="PRO_5044010357" evidence="10">
    <location>
        <begin position="20"/>
        <end position="469"/>
    </location>
</feature>
<keyword evidence="5 9" id="KW-0472">Membrane</keyword>
<reference evidence="13 14" key="1">
    <citation type="submission" date="2024-01" db="EMBL/GenBank/DDBJ databases">
        <authorList>
            <person name="Alioto T."/>
            <person name="Alioto T."/>
            <person name="Gomez Garrido J."/>
        </authorList>
    </citation>
    <scope>NUCLEOTIDE SEQUENCE [LARGE SCALE GENOMIC DNA]</scope>
</reference>
<keyword evidence="3 10" id="KW-0732">Signal</keyword>
<dbReference type="FunFam" id="4.10.410.10:FF:000004">
    <property type="entry name" value="Tissue factor pathway inhibitor"/>
    <property type="match status" value="1"/>
</dbReference>
<protein>
    <submittedName>
        <fullName evidence="13">Papilin-like</fullName>
    </submittedName>
</protein>
<dbReference type="FunFam" id="4.10.410.10:FF:000020">
    <property type="entry name" value="Collagen, type VI, alpha 3"/>
    <property type="match status" value="2"/>
</dbReference>
<keyword evidence="7" id="KW-0325">Glycoprotein</keyword>
<evidence type="ECO:0000256" key="4">
    <source>
        <dbReference type="ARBA" id="ARBA00022900"/>
    </source>
</evidence>
<evidence type="ECO:0000313" key="13">
    <source>
        <dbReference type="EMBL" id="CAK6979942.1"/>
    </source>
</evidence>
<feature type="region of interest" description="Disordered" evidence="8">
    <location>
        <begin position="435"/>
        <end position="469"/>
    </location>
</feature>
<dbReference type="Pfam" id="PF00014">
    <property type="entry name" value="Kunitz_BPTI"/>
    <property type="match status" value="3"/>
</dbReference>
<name>A0AAV1Q638_SCOSC</name>
<dbReference type="AlphaFoldDB" id="A0AAV1Q638"/>
<keyword evidence="6" id="KW-1015">Disulfide bond</keyword>
<feature type="domain" description="BPTI/Kunitz inhibitor" evidence="11">
    <location>
        <begin position="335"/>
        <end position="385"/>
    </location>
</feature>
<keyword evidence="9" id="KW-1133">Transmembrane helix</keyword>
<dbReference type="SUPFAM" id="SSF57362">
    <property type="entry name" value="BPTI-like"/>
    <property type="match status" value="3"/>
</dbReference>
<dbReference type="PROSITE" id="PS00280">
    <property type="entry name" value="BPTI_KUNITZ_1"/>
    <property type="match status" value="3"/>
</dbReference>
<feature type="signal peptide" evidence="10">
    <location>
        <begin position="1"/>
        <end position="19"/>
    </location>
</feature>
<feature type="region of interest" description="Disordered" evidence="8">
    <location>
        <begin position="201"/>
        <end position="220"/>
    </location>
</feature>
<evidence type="ECO:0000256" key="10">
    <source>
        <dbReference type="SAM" id="SignalP"/>
    </source>
</evidence>
<dbReference type="InterPro" id="IPR013980">
    <property type="entry name" value="MANSC_dom"/>
</dbReference>
<dbReference type="EMBL" id="CAWUFR010000629">
    <property type="protein sequence ID" value="CAK6979942.1"/>
    <property type="molecule type" value="Genomic_DNA"/>
</dbReference>
<gene>
    <name evidence="13" type="ORF">FSCOSCO3_A011165</name>
</gene>
<feature type="region of interest" description="Disordered" evidence="8">
    <location>
        <begin position="225"/>
        <end position="249"/>
    </location>
</feature>
<evidence type="ECO:0000256" key="3">
    <source>
        <dbReference type="ARBA" id="ARBA00022729"/>
    </source>
</evidence>
<dbReference type="PRINTS" id="PR00759">
    <property type="entry name" value="BASICPTASE"/>
</dbReference>